<dbReference type="GO" id="GO:1990904">
    <property type="term" value="C:ribonucleoprotein complex"/>
    <property type="evidence" value="ECO:0007669"/>
    <property type="project" value="UniProtKB-KW"/>
</dbReference>
<dbReference type="GO" id="GO:0005840">
    <property type="term" value="C:ribosome"/>
    <property type="evidence" value="ECO:0007669"/>
    <property type="project" value="UniProtKB-KW"/>
</dbReference>
<evidence type="ECO:0000313" key="5">
    <source>
        <dbReference type="EMBL" id="OGM08224.1"/>
    </source>
</evidence>
<dbReference type="InterPro" id="IPR034704">
    <property type="entry name" value="Ribosomal_bL28/bL31-like_sf"/>
</dbReference>
<keyword evidence="2 4" id="KW-0689">Ribosomal protein</keyword>
<keyword evidence="3 4" id="KW-0687">Ribonucleoprotein</keyword>
<accession>A0A1F7WZF2</accession>
<dbReference type="Pfam" id="PF00830">
    <property type="entry name" value="Ribosomal_L28"/>
    <property type="match status" value="1"/>
</dbReference>
<dbReference type="GO" id="GO:0006412">
    <property type="term" value="P:translation"/>
    <property type="evidence" value="ECO:0007669"/>
    <property type="project" value="UniProtKB-UniRule"/>
</dbReference>
<sequence>MSYVCEICEKKSAIGSSQKHRRGVAGKRWLKRAPKTPRVFKPNLQRVTLNIAGDVKSMRICTKCLKRIKKYGSIKDYPKVAVL</sequence>
<evidence type="ECO:0000313" key="6">
    <source>
        <dbReference type="Proteomes" id="UP000176939"/>
    </source>
</evidence>
<dbReference type="Proteomes" id="UP000176939">
    <property type="component" value="Unassembled WGS sequence"/>
</dbReference>
<evidence type="ECO:0000256" key="3">
    <source>
        <dbReference type="ARBA" id="ARBA00023274"/>
    </source>
</evidence>
<dbReference type="AlphaFoldDB" id="A0A1F7WZF2"/>
<dbReference type="HAMAP" id="MF_00373">
    <property type="entry name" value="Ribosomal_bL28"/>
    <property type="match status" value="1"/>
</dbReference>
<name>A0A1F7WZF2_9BACT</name>
<comment type="caution">
    <text evidence="5">The sequence shown here is derived from an EMBL/GenBank/DDBJ whole genome shotgun (WGS) entry which is preliminary data.</text>
</comment>
<dbReference type="InterPro" id="IPR037147">
    <property type="entry name" value="Ribosomal_bL28_sf"/>
</dbReference>
<gene>
    <name evidence="4" type="primary">rpmB</name>
    <name evidence="5" type="ORF">A2Z67_06375</name>
</gene>
<comment type="similarity">
    <text evidence="1 4">Belongs to the bacterial ribosomal protein bL28 family.</text>
</comment>
<dbReference type="PANTHER" id="PTHR39080:SF1">
    <property type="entry name" value="LARGE RIBOSOMAL SUBUNIT PROTEIN BL28A"/>
    <property type="match status" value="1"/>
</dbReference>
<dbReference type="GO" id="GO:0003735">
    <property type="term" value="F:structural constituent of ribosome"/>
    <property type="evidence" value="ECO:0007669"/>
    <property type="project" value="InterPro"/>
</dbReference>
<dbReference type="Gene3D" id="2.30.170.40">
    <property type="entry name" value="Ribosomal protein L28/L24"/>
    <property type="match status" value="1"/>
</dbReference>
<evidence type="ECO:0000256" key="2">
    <source>
        <dbReference type="ARBA" id="ARBA00022980"/>
    </source>
</evidence>
<evidence type="ECO:0000256" key="1">
    <source>
        <dbReference type="ARBA" id="ARBA00008760"/>
    </source>
</evidence>
<evidence type="ECO:0000256" key="4">
    <source>
        <dbReference type="HAMAP-Rule" id="MF_00373"/>
    </source>
</evidence>
<protein>
    <recommendedName>
        <fullName evidence="4">Large ribosomal subunit protein bL28</fullName>
    </recommendedName>
</protein>
<dbReference type="InterPro" id="IPR050096">
    <property type="entry name" value="Bacterial_rp_bL28"/>
</dbReference>
<proteinExistence type="inferred from homology"/>
<dbReference type="InterPro" id="IPR026569">
    <property type="entry name" value="Ribosomal_bL28"/>
</dbReference>
<dbReference type="SUPFAM" id="SSF143800">
    <property type="entry name" value="L28p-like"/>
    <property type="match status" value="1"/>
</dbReference>
<dbReference type="EMBL" id="MGFQ01000054">
    <property type="protein sequence ID" value="OGM08224.1"/>
    <property type="molecule type" value="Genomic_DNA"/>
</dbReference>
<dbReference type="PANTHER" id="PTHR39080">
    <property type="entry name" value="50S RIBOSOMAL PROTEIN L28"/>
    <property type="match status" value="1"/>
</dbReference>
<reference evidence="5 6" key="1">
    <citation type="journal article" date="2016" name="Nat. Commun.">
        <title>Thousands of microbial genomes shed light on interconnected biogeochemical processes in an aquifer system.</title>
        <authorList>
            <person name="Anantharaman K."/>
            <person name="Brown C.T."/>
            <person name="Hug L.A."/>
            <person name="Sharon I."/>
            <person name="Castelle C.J."/>
            <person name="Probst A.J."/>
            <person name="Thomas B.C."/>
            <person name="Singh A."/>
            <person name="Wilkins M.J."/>
            <person name="Karaoz U."/>
            <person name="Brodie E.L."/>
            <person name="Williams K.H."/>
            <person name="Hubbard S.S."/>
            <person name="Banfield J.F."/>
        </authorList>
    </citation>
    <scope>NUCLEOTIDE SEQUENCE [LARGE SCALE GENOMIC DNA]</scope>
</reference>
<organism evidence="5 6">
    <name type="scientific">Candidatus Woesebacteria bacterium RBG_13_36_22</name>
    <dbReference type="NCBI Taxonomy" id="1802478"/>
    <lineage>
        <taxon>Bacteria</taxon>
        <taxon>Candidatus Woeseibacteriota</taxon>
    </lineage>
</organism>